<feature type="compositionally biased region" description="Basic residues" evidence="11">
    <location>
        <begin position="8"/>
        <end position="18"/>
    </location>
</feature>
<keyword evidence="4" id="KW-0489">Methyltransferase</keyword>
<evidence type="ECO:0000256" key="8">
    <source>
        <dbReference type="ARBA" id="ARBA00023242"/>
    </source>
</evidence>
<dbReference type="AlphaFoldDB" id="A0A7S3L1R3"/>
<evidence type="ECO:0000256" key="6">
    <source>
        <dbReference type="ARBA" id="ARBA00022691"/>
    </source>
</evidence>
<dbReference type="GO" id="GO:0006281">
    <property type="term" value="P:DNA repair"/>
    <property type="evidence" value="ECO:0007669"/>
    <property type="project" value="TreeGrafter"/>
</dbReference>
<evidence type="ECO:0000256" key="4">
    <source>
        <dbReference type="ARBA" id="ARBA00022603"/>
    </source>
</evidence>
<dbReference type="PANTHER" id="PTHR21451:SF0">
    <property type="entry name" value="HISTONE-LYSINE N-METHYLTRANSFERASE, H3 LYSINE-79 SPECIFIC"/>
    <property type="match status" value="1"/>
</dbReference>
<dbReference type="EMBL" id="HBIM01007268">
    <property type="protein sequence ID" value="CAE0408449.1"/>
    <property type="molecule type" value="Transcribed_RNA"/>
</dbReference>
<dbReference type="GO" id="GO:0032259">
    <property type="term" value="P:methylation"/>
    <property type="evidence" value="ECO:0007669"/>
    <property type="project" value="UniProtKB-KW"/>
</dbReference>
<keyword evidence="7" id="KW-0156">Chromatin regulator</keyword>
<dbReference type="InterPro" id="IPR030445">
    <property type="entry name" value="H3-K79_meTrfase"/>
</dbReference>
<dbReference type="InterPro" id="IPR029063">
    <property type="entry name" value="SAM-dependent_MTases_sf"/>
</dbReference>
<evidence type="ECO:0000313" key="13">
    <source>
        <dbReference type="EMBL" id="CAE0408449.1"/>
    </source>
</evidence>
<dbReference type="PANTHER" id="PTHR21451">
    <property type="entry name" value="HISTONE H3 METHYLTRANSFERASE"/>
    <property type="match status" value="1"/>
</dbReference>
<feature type="compositionally biased region" description="Acidic residues" evidence="11">
    <location>
        <begin position="35"/>
        <end position="56"/>
    </location>
</feature>
<evidence type="ECO:0000256" key="3">
    <source>
        <dbReference type="ARBA" id="ARBA00020987"/>
    </source>
</evidence>
<protein>
    <recommendedName>
        <fullName evidence="3">Histone-lysine N-methyltransferase, H3 lysine-79 specific</fullName>
        <ecNumber evidence="2">2.1.1.360</ecNumber>
    </recommendedName>
    <alternativeName>
        <fullName evidence="9">Histone H3-K79 methyltransferase</fullName>
    </alternativeName>
</protein>
<dbReference type="Pfam" id="PF08123">
    <property type="entry name" value="DOT1"/>
    <property type="match status" value="1"/>
</dbReference>
<keyword evidence="8" id="KW-0539">Nucleus</keyword>
<evidence type="ECO:0000256" key="5">
    <source>
        <dbReference type="ARBA" id="ARBA00022679"/>
    </source>
</evidence>
<evidence type="ECO:0000259" key="12">
    <source>
        <dbReference type="Pfam" id="PF08123"/>
    </source>
</evidence>
<dbReference type="Gene3D" id="3.40.50.150">
    <property type="entry name" value="Vaccinia Virus protein VP39"/>
    <property type="match status" value="1"/>
</dbReference>
<feature type="region of interest" description="Disordered" evidence="11">
    <location>
        <begin position="1"/>
        <end position="60"/>
    </location>
</feature>
<dbReference type="GO" id="GO:0140956">
    <property type="term" value="F:histone H3K79 trimethyltransferase activity"/>
    <property type="evidence" value="ECO:0007669"/>
    <property type="project" value="UniProtKB-EC"/>
</dbReference>
<dbReference type="InterPro" id="IPR025789">
    <property type="entry name" value="DOT1_dom"/>
</dbReference>
<organism evidence="13">
    <name type="scientific">Amphora coffeiformis</name>
    <dbReference type="NCBI Taxonomy" id="265554"/>
    <lineage>
        <taxon>Eukaryota</taxon>
        <taxon>Sar</taxon>
        <taxon>Stramenopiles</taxon>
        <taxon>Ochrophyta</taxon>
        <taxon>Bacillariophyta</taxon>
        <taxon>Bacillariophyceae</taxon>
        <taxon>Bacillariophycidae</taxon>
        <taxon>Thalassiophysales</taxon>
        <taxon>Catenulaceae</taxon>
        <taxon>Amphora</taxon>
    </lineage>
</organism>
<evidence type="ECO:0000256" key="1">
    <source>
        <dbReference type="ARBA" id="ARBA00004123"/>
    </source>
</evidence>
<dbReference type="EC" id="2.1.1.360" evidence="2"/>
<name>A0A7S3L1R3_9STRA</name>
<evidence type="ECO:0000256" key="11">
    <source>
        <dbReference type="SAM" id="MobiDB-lite"/>
    </source>
</evidence>
<feature type="domain" description="DOT1" evidence="12">
    <location>
        <begin position="121"/>
        <end position="194"/>
    </location>
</feature>
<dbReference type="GO" id="GO:0000077">
    <property type="term" value="P:DNA damage checkpoint signaling"/>
    <property type="evidence" value="ECO:0007669"/>
    <property type="project" value="TreeGrafter"/>
</dbReference>
<gene>
    <name evidence="13" type="ORF">ACOF00016_LOCUS6193</name>
</gene>
<proteinExistence type="predicted"/>
<accession>A0A7S3L1R3</accession>
<evidence type="ECO:0000256" key="10">
    <source>
        <dbReference type="ARBA" id="ARBA00047770"/>
    </source>
</evidence>
<reference evidence="13" key="1">
    <citation type="submission" date="2021-01" db="EMBL/GenBank/DDBJ databases">
        <authorList>
            <person name="Corre E."/>
            <person name="Pelletier E."/>
            <person name="Niang G."/>
            <person name="Scheremetjew M."/>
            <person name="Finn R."/>
            <person name="Kale V."/>
            <person name="Holt S."/>
            <person name="Cochrane G."/>
            <person name="Meng A."/>
            <person name="Brown T."/>
            <person name="Cohen L."/>
        </authorList>
    </citation>
    <scope>NUCLEOTIDE SEQUENCE</scope>
    <source>
        <strain evidence="13">CCMP127</strain>
    </source>
</reference>
<evidence type="ECO:0000256" key="9">
    <source>
        <dbReference type="ARBA" id="ARBA00029821"/>
    </source>
</evidence>
<evidence type="ECO:0000256" key="7">
    <source>
        <dbReference type="ARBA" id="ARBA00022853"/>
    </source>
</evidence>
<comment type="catalytic activity">
    <reaction evidence="10">
        <text>L-lysyl(79)-[histone H3] + 3 S-adenosyl-L-methionine = N(6),N(6),N(6)-trimethyl-L-lysyl(79)-[histone H3] + 3 S-adenosyl-L-homocysteine + 3 H(+)</text>
        <dbReference type="Rhea" id="RHEA:60328"/>
        <dbReference type="Rhea" id="RHEA-COMP:15549"/>
        <dbReference type="Rhea" id="RHEA-COMP:15552"/>
        <dbReference type="ChEBI" id="CHEBI:15378"/>
        <dbReference type="ChEBI" id="CHEBI:29969"/>
        <dbReference type="ChEBI" id="CHEBI:57856"/>
        <dbReference type="ChEBI" id="CHEBI:59789"/>
        <dbReference type="ChEBI" id="CHEBI:61961"/>
        <dbReference type="EC" id="2.1.1.360"/>
    </reaction>
</comment>
<comment type="subcellular location">
    <subcellularLocation>
        <location evidence="1">Nucleus</location>
    </subcellularLocation>
</comment>
<dbReference type="GO" id="GO:0005634">
    <property type="term" value="C:nucleus"/>
    <property type="evidence" value="ECO:0007669"/>
    <property type="project" value="UniProtKB-SubCell"/>
</dbReference>
<keyword evidence="5" id="KW-0808">Transferase</keyword>
<keyword evidence="6" id="KW-0949">S-adenosyl-L-methionine</keyword>
<dbReference type="SUPFAM" id="SSF53335">
    <property type="entry name" value="S-adenosyl-L-methionine-dependent methyltransferases"/>
    <property type="match status" value="1"/>
</dbReference>
<evidence type="ECO:0000256" key="2">
    <source>
        <dbReference type="ARBA" id="ARBA00012190"/>
    </source>
</evidence>
<sequence length="419" mass="47298">MVTPKTRSPNRGRSRSQHVKSAAARRLNDAYGDHMEDDQDESEEEYDDSSDEESVDSEQQAREFFYSPSDHDPKSMFTIGEFKHLWRLCEKNLGEKTEDIENGRLIRQANTRMAAGDSKAQCKAQYGRILPNATHKLLKEILQVDKDDVFVDVGHGIGNAVLQAAYTVGCESRGIEVVGDRNFIALRFKTELDELRRIRHELLDDRRGDNVGVVELKHGRLELPEYEEFIICRGRRTKAFVNNFDGVFAERSAKPGQNYHLDHFIAGLFAKMSPGSIMVTLHPLTLGHSLESAKDLRSRHGLEESDLASFFHSRTVTLGEAKDVVSWSAGGSNRKPIQVWVYTRLEQPGTEGTAVFLCNNPKCERAINNEPQPAVGIVDADGEKRCVIAECPCGNSARPLRSRRRVDYNSTMDYVQWLN</sequence>